<dbReference type="Pfam" id="PF00249">
    <property type="entry name" value="Myb_DNA-binding"/>
    <property type="match status" value="1"/>
</dbReference>
<keyword evidence="1" id="KW-0238">DNA-binding</keyword>
<comment type="caution">
    <text evidence="4">The sequence shown here is derived from an EMBL/GenBank/DDBJ whole genome shotgun (WGS) entry which is preliminary data.</text>
</comment>
<gene>
    <name evidence="4" type="ORF">EJB05_22195</name>
</gene>
<evidence type="ECO:0000313" key="5">
    <source>
        <dbReference type="Proteomes" id="UP000324897"/>
    </source>
</evidence>
<dbReference type="GO" id="GO:0003677">
    <property type="term" value="F:DNA binding"/>
    <property type="evidence" value="ECO:0007669"/>
    <property type="project" value="UniProtKB-KW"/>
</dbReference>
<dbReference type="SMART" id="SM00717">
    <property type="entry name" value="SANT"/>
    <property type="match status" value="1"/>
</dbReference>
<dbReference type="InterPro" id="IPR017930">
    <property type="entry name" value="Myb_dom"/>
</dbReference>
<dbReference type="CDD" id="cd11660">
    <property type="entry name" value="SANT_TRF"/>
    <property type="match status" value="1"/>
</dbReference>
<dbReference type="SUPFAM" id="SSF46689">
    <property type="entry name" value="Homeodomain-like"/>
    <property type="match status" value="1"/>
</dbReference>
<dbReference type="OrthoDB" id="695143at2759"/>
<dbReference type="PANTHER" id="PTHR47122:SF11">
    <property type="entry name" value="MYB-LIKE DOMAIN-CONTAINING PROTEIN"/>
    <property type="match status" value="1"/>
</dbReference>
<proteinExistence type="predicted"/>
<dbReference type="InterPro" id="IPR009057">
    <property type="entry name" value="Homeodomain-like_sf"/>
</dbReference>
<feature type="non-terminal residue" evidence="4">
    <location>
        <position position="1"/>
    </location>
</feature>
<name>A0A5J9V3S1_9POAL</name>
<feature type="domain" description="HTH myb-type" evidence="3">
    <location>
        <begin position="100"/>
        <end position="150"/>
    </location>
</feature>
<dbReference type="PROSITE" id="PS51294">
    <property type="entry name" value="HTH_MYB"/>
    <property type="match status" value="1"/>
</dbReference>
<dbReference type="Proteomes" id="UP000324897">
    <property type="component" value="Chromosome 1"/>
</dbReference>
<keyword evidence="5" id="KW-1185">Reference proteome</keyword>
<dbReference type="EMBL" id="RWGY01000011">
    <property type="protein sequence ID" value="TVU30565.1"/>
    <property type="molecule type" value="Genomic_DNA"/>
</dbReference>
<dbReference type="Gramene" id="TVU30565">
    <property type="protein sequence ID" value="TVU30565"/>
    <property type="gene ID" value="EJB05_22195"/>
</dbReference>
<feature type="domain" description="Myb-like" evidence="2">
    <location>
        <begin position="92"/>
        <end position="146"/>
    </location>
</feature>
<dbReference type="InterPro" id="IPR001005">
    <property type="entry name" value="SANT/Myb"/>
</dbReference>
<protein>
    <submittedName>
        <fullName evidence="4">Uncharacterized protein</fullName>
    </submittedName>
</protein>
<accession>A0A5J9V3S1</accession>
<dbReference type="PROSITE" id="PS50090">
    <property type="entry name" value="MYB_LIKE"/>
    <property type="match status" value="1"/>
</dbReference>
<sequence length="175" mass="20143">MAQMDHDTMEIQLLLAGPTNEENLHECIVDDNTHMMGYDLHSLTGEGATSLERITDNEMEDYLEPSMLAEEVEVSHLFGVRNTTLMTGREKCSRKNNDHWTEEEMTELVQGVSKQGVGKWSQLKRYYFSTSIRTAMHLKDKWRNLVRACRRNSSKKKVLSLSVWQSFNLLANVSS</sequence>
<organism evidence="4 5">
    <name type="scientific">Eragrostis curvula</name>
    <name type="common">weeping love grass</name>
    <dbReference type="NCBI Taxonomy" id="38414"/>
    <lineage>
        <taxon>Eukaryota</taxon>
        <taxon>Viridiplantae</taxon>
        <taxon>Streptophyta</taxon>
        <taxon>Embryophyta</taxon>
        <taxon>Tracheophyta</taxon>
        <taxon>Spermatophyta</taxon>
        <taxon>Magnoliopsida</taxon>
        <taxon>Liliopsida</taxon>
        <taxon>Poales</taxon>
        <taxon>Poaceae</taxon>
        <taxon>PACMAD clade</taxon>
        <taxon>Chloridoideae</taxon>
        <taxon>Eragrostideae</taxon>
        <taxon>Eragrostidinae</taxon>
        <taxon>Eragrostis</taxon>
    </lineage>
</organism>
<evidence type="ECO:0000313" key="4">
    <source>
        <dbReference type="EMBL" id="TVU30565.1"/>
    </source>
</evidence>
<evidence type="ECO:0000256" key="1">
    <source>
        <dbReference type="ARBA" id="ARBA00023125"/>
    </source>
</evidence>
<evidence type="ECO:0000259" key="3">
    <source>
        <dbReference type="PROSITE" id="PS51294"/>
    </source>
</evidence>
<dbReference type="AlphaFoldDB" id="A0A5J9V3S1"/>
<evidence type="ECO:0000259" key="2">
    <source>
        <dbReference type="PROSITE" id="PS50090"/>
    </source>
</evidence>
<reference evidence="4 5" key="1">
    <citation type="journal article" date="2019" name="Sci. Rep.">
        <title>A high-quality genome of Eragrostis curvula grass provides insights into Poaceae evolution and supports new strategies to enhance forage quality.</title>
        <authorList>
            <person name="Carballo J."/>
            <person name="Santos B.A.C.M."/>
            <person name="Zappacosta D."/>
            <person name="Garbus I."/>
            <person name="Selva J.P."/>
            <person name="Gallo C.A."/>
            <person name="Diaz A."/>
            <person name="Albertini E."/>
            <person name="Caccamo M."/>
            <person name="Echenique V."/>
        </authorList>
    </citation>
    <scope>NUCLEOTIDE SEQUENCE [LARGE SCALE GENOMIC DNA]</scope>
    <source>
        <strain evidence="5">cv. Victoria</strain>
        <tissue evidence="4">Leaf</tissue>
    </source>
</reference>
<dbReference type="Gene3D" id="1.10.246.220">
    <property type="match status" value="1"/>
</dbReference>
<dbReference type="PANTHER" id="PTHR47122">
    <property type="entry name" value="MYB-LIKE DNA-BINDING DOMAIN CONTAINING PROTEIN, EXPRESSED"/>
    <property type="match status" value="1"/>
</dbReference>